<proteinExistence type="predicted"/>
<accession>A0ABD2A715</accession>
<gene>
    <name evidence="1" type="ORF">V1478_014080</name>
</gene>
<dbReference type="Proteomes" id="UP001607302">
    <property type="component" value="Unassembled WGS sequence"/>
</dbReference>
<evidence type="ECO:0000313" key="1">
    <source>
        <dbReference type="EMBL" id="KAL2716404.1"/>
    </source>
</evidence>
<evidence type="ECO:0000313" key="2">
    <source>
        <dbReference type="Proteomes" id="UP001607302"/>
    </source>
</evidence>
<comment type="caution">
    <text evidence="1">The sequence shown here is derived from an EMBL/GenBank/DDBJ whole genome shotgun (WGS) entry which is preliminary data.</text>
</comment>
<dbReference type="AlphaFoldDB" id="A0ABD2A715"/>
<name>A0ABD2A715_VESSQ</name>
<reference evidence="1 2" key="1">
    <citation type="journal article" date="2024" name="Ann. Entomol. Soc. Am.">
        <title>Genomic analyses of the southern and eastern yellowjacket wasps (Hymenoptera: Vespidae) reveal evolutionary signatures of social life.</title>
        <authorList>
            <person name="Catto M.A."/>
            <person name="Caine P.B."/>
            <person name="Orr S.E."/>
            <person name="Hunt B.G."/>
            <person name="Goodisman M.A.D."/>
        </authorList>
    </citation>
    <scope>NUCLEOTIDE SEQUENCE [LARGE SCALE GENOMIC DNA]</scope>
    <source>
        <strain evidence="1">233</strain>
        <tissue evidence="1">Head and thorax</tissue>
    </source>
</reference>
<protein>
    <submittedName>
        <fullName evidence="1">Uncharacterized protein</fullName>
    </submittedName>
</protein>
<sequence>MVQICSPSPIPAEGHIYLGFPPLYNTFAMSGTRSRNTVIKTLHASSPCTNIVFVLVVPPMITRTDHQLTIRNSSVYTL</sequence>
<organism evidence="1 2">
    <name type="scientific">Vespula squamosa</name>
    <name type="common">Southern yellow jacket</name>
    <name type="synonym">Wasp</name>
    <dbReference type="NCBI Taxonomy" id="30214"/>
    <lineage>
        <taxon>Eukaryota</taxon>
        <taxon>Metazoa</taxon>
        <taxon>Ecdysozoa</taxon>
        <taxon>Arthropoda</taxon>
        <taxon>Hexapoda</taxon>
        <taxon>Insecta</taxon>
        <taxon>Pterygota</taxon>
        <taxon>Neoptera</taxon>
        <taxon>Endopterygota</taxon>
        <taxon>Hymenoptera</taxon>
        <taxon>Apocrita</taxon>
        <taxon>Aculeata</taxon>
        <taxon>Vespoidea</taxon>
        <taxon>Vespidae</taxon>
        <taxon>Vespinae</taxon>
        <taxon>Vespula</taxon>
    </lineage>
</organism>
<dbReference type="EMBL" id="JAUDFV010000154">
    <property type="protein sequence ID" value="KAL2716404.1"/>
    <property type="molecule type" value="Genomic_DNA"/>
</dbReference>
<keyword evidence="2" id="KW-1185">Reference proteome</keyword>